<dbReference type="GO" id="GO:0034040">
    <property type="term" value="F:ATPase-coupled lipid transmembrane transporter activity"/>
    <property type="evidence" value="ECO:0007669"/>
    <property type="project" value="TreeGrafter"/>
</dbReference>
<dbReference type="PANTHER" id="PTHR24221:SF646">
    <property type="entry name" value="HAEMOLYSIN SECRETION ATP-BINDING PROTEIN"/>
    <property type="match status" value="1"/>
</dbReference>
<evidence type="ECO:0000259" key="9">
    <source>
        <dbReference type="PROSITE" id="PS50929"/>
    </source>
</evidence>
<dbReference type="GO" id="GO:0016887">
    <property type="term" value="F:ATP hydrolysis activity"/>
    <property type="evidence" value="ECO:0007669"/>
    <property type="project" value="InterPro"/>
</dbReference>
<evidence type="ECO:0000313" key="10">
    <source>
        <dbReference type="EMBL" id="TGD21500.1"/>
    </source>
</evidence>
<dbReference type="SMART" id="SM00382">
    <property type="entry name" value="AAA"/>
    <property type="match status" value="1"/>
</dbReference>
<dbReference type="SUPFAM" id="SSF52540">
    <property type="entry name" value="P-loop containing nucleoside triphosphate hydrolases"/>
    <property type="match status" value="1"/>
</dbReference>
<comment type="subcellular location">
    <subcellularLocation>
        <location evidence="1">Cell membrane</location>
        <topology evidence="1">Multi-pass membrane protein</topology>
    </subcellularLocation>
</comment>
<evidence type="ECO:0000256" key="4">
    <source>
        <dbReference type="ARBA" id="ARBA00022840"/>
    </source>
</evidence>
<organism evidence="10 11">
    <name type="scientific">Companilactobacillus suantsaicola</name>
    <dbReference type="NCBI Taxonomy" id="2487723"/>
    <lineage>
        <taxon>Bacteria</taxon>
        <taxon>Bacillati</taxon>
        <taxon>Bacillota</taxon>
        <taxon>Bacilli</taxon>
        <taxon>Lactobacillales</taxon>
        <taxon>Lactobacillaceae</taxon>
        <taxon>Companilactobacillus</taxon>
    </lineage>
</organism>
<feature type="transmembrane region" description="Helical" evidence="7">
    <location>
        <begin position="139"/>
        <end position="160"/>
    </location>
</feature>
<dbReference type="GO" id="GO:0005886">
    <property type="term" value="C:plasma membrane"/>
    <property type="evidence" value="ECO:0007669"/>
    <property type="project" value="UniProtKB-SubCell"/>
</dbReference>
<dbReference type="Proteomes" id="UP000298021">
    <property type="component" value="Unassembled WGS sequence"/>
</dbReference>
<accession>A0A4Z0JF90</accession>
<dbReference type="Pfam" id="PF00005">
    <property type="entry name" value="ABC_tran"/>
    <property type="match status" value="1"/>
</dbReference>
<dbReference type="AlphaFoldDB" id="A0A4Z0JF90"/>
<evidence type="ECO:0000256" key="2">
    <source>
        <dbReference type="ARBA" id="ARBA00022692"/>
    </source>
</evidence>
<feature type="domain" description="ABC transporter" evidence="8">
    <location>
        <begin position="345"/>
        <end position="585"/>
    </location>
</feature>
<keyword evidence="11" id="KW-1185">Reference proteome</keyword>
<dbReference type="OrthoDB" id="9806127at2"/>
<dbReference type="GO" id="GO:0140359">
    <property type="term" value="F:ABC-type transporter activity"/>
    <property type="evidence" value="ECO:0007669"/>
    <property type="project" value="InterPro"/>
</dbReference>
<dbReference type="InterPro" id="IPR003439">
    <property type="entry name" value="ABC_transporter-like_ATP-bd"/>
</dbReference>
<keyword evidence="5 7" id="KW-1133">Transmembrane helix</keyword>
<feature type="transmembrane region" description="Helical" evidence="7">
    <location>
        <begin position="31"/>
        <end position="54"/>
    </location>
</feature>
<evidence type="ECO:0000256" key="5">
    <source>
        <dbReference type="ARBA" id="ARBA00022989"/>
    </source>
</evidence>
<name>A0A4Z0JF90_9LACO</name>
<dbReference type="GO" id="GO:0005524">
    <property type="term" value="F:ATP binding"/>
    <property type="evidence" value="ECO:0007669"/>
    <property type="project" value="UniProtKB-KW"/>
</dbReference>
<dbReference type="PANTHER" id="PTHR24221">
    <property type="entry name" value="ATP-BINDING CASSETTE SUB-FAMILY B"/>
    <property type="match status" value="1"/>
</dbReference>
<reference evidence="10 11" key="1">
    <citation type="submission" date="2018-10" db="EMBL/GenBank/DDBJ databases">
        <title>Lactobacillus sp. R7 and Lactobacillus sp. R19 isolated from fermented mustard green product of Taiwan.</title>
        <authorList>
            <person name="Lin S.-T."/>
        </authorList>
    </citation>
    <scope>NUCLEOTIDE SEQUENCE [LARGE SCALE GENOMIC DNA]</scope>
    <source>
        <strain evidence="10 11">BCRC 81127</strain>
    </source>
</reference>
<evidence type="ECO:0000256" key="3">
    <source>
        <dbReference type="ARBA" id="ARBA00022741"/>
    </source>
</evidence>
<sequence>MKIIKNVKNYIFLYIHSFSLFWKASRGSSTILLFLIPIQALAPAALIKIAQIMLDNLLHGNVPNSLLAYWGIIFFISSAAIPINTSLQGILTDKLIAFVNIELMKKSKSINGLTLFENPSFYDNLQLVSSEASWRPVNLIVFGISMIRELITIISMLFLLGRYNPWIAIILILSIIPQSLVSYHIQQDSFETMVTRSPDARKIQYYSQALLTAKDAKEVRLFGMFDFFIKEYIKVYKGMHFKMKKVRLKQMWISLVFLGISVSLSIASLVWMIIVIEQGKASTGGFLVFVSTLTATTDGVYSSIENSSLLYDTLLYMQKYFDFMNVKETNTYSGELSFPSNVKNISFDKVSFKYPGQKNNALTNISFTITSGERIAIVGENGSGKSTLVKLLMRFYAPQQGTIELNRTSITKFNIQQYRKKFGAVFQDYSKFYLPLRESIGLGNPELMSNKEKIINAMKDGGFFESFIEKGLNLNTILGKQFNGGIDLSGGQWQKVAISKSFMANSQILILDEPTASLDPRSEFEIYQSFIKLTKNKTVFFITHRLSAVKLADKVLVLKGGKINGFAPHCELIKKNKYYADLYNLQAKSFQSN</sequence>
<dbReference type="RefSeq" id="WP_135374299.1">
    <property type="nucleotide sequence ID" value="NZ_RKLY01000036.1"/>
</dbReference>
<dbReference type="PROSITE" id="PS50893">
    <property type="entry name" value="ABC_TRANSPORTER_2"/>
    <property type="match status" value="1"/>
</dbReference>
<evidence type="ECO:0000256" key="6">
    <source>
        <dbReference type="ARBA" id="ARBA00023136"/>
    </source>
</evidence>
<protein>
    <submittedName>
        <fullName evidence="10">ABC transporter ATP-binding protein</fullName>
    </submittedName>
</protein>
<evidence type="ECO:0000256" key="1">
    <source>
        <dbReference type="ARBA" id="ARBA00004651"/>
    </source>
</evidence>
<dbReference type="InterPro" id="IPR017871">
    <property type="entry name" value="ABC_transporter-like_CS"/>
</dbReference>
<comment type="caution">
    <text evidence="10">The sequence shown here is derived from an EMBL/GenBank/DDBJ whole genome shotgun (WGS) entry which is preliminary data.</text>
</comment>
<keyword evidence="6 7" id="KW-0472">Membrane</keyword>
<evidence type="ECO:0000256" key="7">
    <source>
        <dbReference type="SAM" id="Phobius"/>
    </source>
</evidence>
<keyword evidence="2 7" id="KW-0812">Transmembrane</keyword>
<evidence type="ECO:0000259" key="8">
    <source>
        <dbReference type="PROSITE" id="PS50893"/>
    </source>
</evidence>
<feature type="transmembrane region" description="Helical" evidence="7">
    <location>
        <begin position="166"/>
        <end position="185"/>
    </location>
</feature>
<dbReference type="InterPro" id="IPR039421">
    <property type="entry name" value="Type_1_exporter"/>
</dbReference>
<proteinExistence type="predicted"/>
<dbReference type="CDD" id="cd03228">
    <property type="entry name" value="ABCC_MRP_Like"/>
    <property type="match status" value="1"/>
</dbReference>
<evidence type="ECO:0000313" key="11">
    <source>
        <dbReference type="Proteomes" id="UP000298021"/>
    </source>
</evidence>
<dbReference type="EMBL" id="RKLY01000036">
    <property type="protein sequence ID" value="TGD21500.1"/>
    <property type="molecule type" value="Genomic_DNA"/>
</dbReference>
<feature type="domain" description="ABC transmembrane type-1" evidence="9">
    <location>
        <begin position="38"/>
        <end position="312"/>
    </location>
</feature>
<dbReference type="SUPFAM" id="SSF90123">
    <property type="entry name" value="ABC transporter transmembrane region"/>
    <property type="match status" value="1"/>
</dbReference>
<dbReference type="InterPro" id="IPR027417">
    <property type="entry name" value="P-loop_NTPase"/>
</dbReference>
<feature type="transmembrane region" description="Helical" evidence="7">
    <location>
        <begin position="252"/>
        <end position="274"/>
    </location>
</feature>
<gene>
    <name evidence="10" type="ORF">EGT49_11090</name>
</gene>
<dbReference type="PROSITE" id="PS00211">
    <property type="entry name" value="ABC_TRANSPORTER_1"/>
    <property type="match status" value="1"/>
</dbReference>
<dbReference type="PROSITE" id="PS50929">
    <property type="entry name" value="ABC_TM1F"/>
    <property type="match status" value="1"/>
</dbReference>
<keyword evidence="4 10" id="KW-0067">ATP-binding</keyword>
<dbReference type="Gene3D" id="1.20.1560.10">
    <property type="entry name" value="ABC transporter type 1, transmembrane domain"/>
    <property type="match status" value="1"/>
</dbReference>
<feature type="transmembrane region" description="Helical" evidence="7">
    <location>
        <begin position="66"/>
        <end position="87"/>
    </location>
</feature>
<dbReference type="InterPro" id="IPR003593">
    <property type="entry name" value="AAA+_ATPase"/>
</dbReference>
<keyword evidence="3" id="KW-0547">Nucleotide-binding</keyword>
<dbReference type="Gene3D" id="3.40.50.300">
    <property type="entry name" value="P-loop containing nucleotide triphosphate hydrolases"/>
    <property type="match status" value="1"/>
</dbReference>
<dbReference type="InterPro" id="IPR011527">
    <property type="entry name" value="ABC1_TM_dom"/>
</dbReference>
<dbReference type="InterPro" id="IPR036640">
    <property type="entry name" value="ABC1_TM_sf"/>
</dbReference>